<reference evidence="1" key="1">
    <citation type="submission" date="2018-11" db="EMBL/GenBank/DDBJ databases">
        <authorList>
            <person name="Grassa J C."/>
        </authorList>
    </citation>
    <scope>NUCLEOTIDE SEQUENCE [LARGE SCALE GENOMIC DNA]</scope>
</reference>
<protein>
    <submittedName>
        <fullName evidence="1">Uncharacterized protein</fullName>
    </submittedName>
</protein>
<evidence type="ECO:0000313" key="1">
    <source>
        <dbReference type="EnsemblPlants" id="cds.evm.model.03.69"/>
    </source>
</evidence>
<dbReference type="EnsemblPlants" id="evm.model.03.69">
    <property type="protein sequence ID" value="cds.evm.model.03.69"/>
    <property type="gene ID" value="evm.TU.03.69"/>
</dbReference>
<dbReference type="Gramene" id="evm.model.03.69">
    <property type="protein sequence ID" value="cds.evm.model.03.69"/>
    <property type="gene ID" value="evm.TU.03.69"/>
</dbReference>
<evidence type="ECO:0000313" key="2">
    <source>
        <dbReference type="Proteomes" id="UP000596661"/>
    </source>
</evidence>
<proteinExistence type="predicted"/>
<accession>A0A803P9Z9</accession>
<dbReference type="EMBL" id="UZAU01000246">
    <property type="status" value="NOT_ANNOTATED_CDS"/>
    <property type="molecule type" value="Genomic_DNA"/>
</dbReference>
<dbReference type="AlphaFoldDB" id="A0A803P9Z9"/>
<keyword evidence="2" id="KW-1185">Reference proteome</keyword>
<name>A0A803P9Z9_CANSA</name>
<organism evidence="1 2">
    <name type="scientific">Cannabis sativa</name>
    <name type="common">Hemp</name>
    <name type="synonym">Marijuana</name>
    <dbReference type="NCBI Taxonomy" id="3483"/>
    <lineage>
        <taxon>Eukaryota</taxon>
        <taxon>Viridiplantae</taxon>
        <taxon>Streptophyta</taxon>
        <taxon>Embryophyta</taxon>
        <taxon>Tracheophyta</taxon>
        <taxon>Spermatophyta</taxon>
        <taxon>Magnoliopsida</taxon>
        <taxon>eudicotyledons</taxon>
        <taxon>Gunneridae</taxon>
        <taxon>Pentapetalae</taxon>
        <taxon>rosids</taxon>
        <taxon>fabids</taxon>
        <taxon>Rosales</taxon>
        <taxon>Cannabaceae</taxon>
        <taxon>Cannabis</taxon>
    </lineage>
</organism>
<reference evidence="1" key="2">
    <citation type="submission" date="2021-03" db="UniProtKB">
        <authorList>
            <consortium name="EnsemblPlants"/>
        </authorList>
    </citation>
    <scope>IDENTIFICATION</scope>
</reference>
<dbReference type="Proteomes" id="UP000596661">
    <property type="component" value="Chromosome 3"/>
</dbReference>
<sequence length="154" mass="16052">MHTYKFLGVGGGVDQFHDPGLPGTPGVSHVPGTPGPPDPQIPKTCVFLHSGIPGPHDPQTPALRVFLHSRHPRSPRPLGTLGTPCVSRTLASLGPPDPCRSPALRVFLHSASPGPPTSQIPGTLCVSALRHPRSPAFRALPALLQASAFLAFPA</sequence>